<keyword evidence="6 13" id="KW-1133">Transmembrane helix</keyword>
<dbReference type="GO" id="GO:0015293">
    <property type="term" value="F:symporter activity"/>
    <property type="evidence" value="ECO:0007669"/>
    <property type="project" value="TreeGrafter"/>
</dbReference>
<evidence type="ECO:0008006" key="16">
    <source>
        <dbReference type="Google" id="ProtNLM"/>
    </source>
</evidence>
<evidence type="ECO:0000256" key="12">
    <source>
        <dbReference type="SAM" id="MobiDB-lite"/>
    </source>
</evidence>
<evidence type="ECO:0000256" key="3">
    <source>
        <dbReference type="ARBA" id="ARBA00022448"/>
    </source>
</evidence>
<dbReference type="AlphaFoldDB" id="A0AAD9ITQ6"/>
<evidence type="ECO:0000313" key="14">
    <source>
        <dbReference type="EMBL" id="KAK2140699.1"/>
    </source>
</evidence>
<keyword evidence="9 13" id="KW-0472">Membrane</keyword>
<evidence type="ECO:0000256" key="8">
    <source>
        <dbReference type="ARBA" id="ARBA00023065"/>
    </source>
</evidence>
<feature type="transmembrane region" description="Helical" evidence="13">
    <location>
        <begin position="192"/>
        <end position="211"/>
    </location>
</feature>
<evidence type="ECO:0000256" key="7">
    <source>
        <dbReference type="ARBA" id="ARBA00023053"/>
    </source>
</evidence>
<evidence type="ECO:0000256" key="2">
    <source>
        <dbReference type="ARBA" id="ARBA00006434"/>
    </source>
</evidence>
<keyword evidence="5 13" id="KW-0812">Transmembrane</keyword>
<comment type="caution">
    <text evidence="14">The sequence shown here is derived from an EMBL/GenBank/DDBJ whole genome shotgun (WGS) entry which is preliminary data.</text>
</comment>
<keyword evidence="3" id="KW-0813">Transport</keyword>
<feature type="transmembrane region" description="Helical" evidence="13">
    <location>
        <begin position="28"/>
        <end position="49"/>
    </location>
</feature>
<dbReference type="InterPro" id="IPR001734">
    <property type="entry name" value="Na/solute_symporter"/>
</dbReference>
<evidence type="ECO:0000256" key="13">
    <source>
        <dbReference type="SAM" id="Phobius"/>
    </source>
</evidence>
<keyword evidence="7" id="KW-0915">Sodium</keyword>
<protein>
    <recommendedName>
        <fullName evidence="16">Sodium-coupled monocarboxylate transporter 1</fullName>
    </recommendedName>
</protein>
<dbReference type="PANTHER" id="PTHR42985">
    <property type="entry name" value="SODIUM-COUPLED MONOCARBOXYLATE TRANSPORTER"/>
    <property type="match status" value="1"/>
</dbReference>
<feature type="region of interest" description="Disordered" evidence="12">
    <location>
        <begin position="464"/>
        <end position="501"/>
    </location>
</feature>
<keyword evidence="15" id="KW-1185">Reference proteome</keyword>
<evidence type="ECO:0000256" key="11">
    <source>
        <dbReference type="RuleBase" id="RU362091"/>
    </source>
</evidence>
<evidence type="ECO:0000256" key="4">
    <source>
        <dbReference type="ARBA" id="ARBA00022475"/>
    </source>
</evidence>
<feature type="transmembrane region" description="Helical" evidence="13">
    <location>
        <begin position="70"/>
        <end position="91"/>
    </location>
</feature>
<organism evidence="14 15">
    <name type="scientific">Paralvinella palmiformis</name>
    <dbReference type="NCBI Taxonomy" id="53620"/>
    <lineage>
        <taxon>Eukaryota</taxon>
        <taxon>Metazoa</taxon>
        <taxon>Spiralia</taxon>
        <taxon>Lophotrochozoa</taxon>
        <taxon>Annelida</taxon>
        <taxon>Polychaeta</taxon>
        <taxon>Sedentaria</taxon>
        <taxon>Canalipalpata</taxon>
        <taxon>Terebellida</taxon>
        <taxon>Terebelliformia</taxon>
        <taxon>Alvinellidae</taxon>
        <taxon>Paralvinella</taxon>
    </lineage>
</organism>
<accession>A0AAD9ITQ6</accession>
<dbReference type="Pfam" id="PF00474">
    <property type="entry name" value="SSF"/>
    <property type="match status" value="1"/>
</dbReference>
<reference evidence="14" key="1">
    <citation type="journal article" date="2023" name="Mol. Biol. Evol.">
        <title>Third-Generation Sequencing Reveals the Adaptive Role of the Epigenome in Three Deep-Sea Polychaetes.</title>
        <authorList>
            <person name="Perez M."/>
            <person name="Aroh O."/>
            <person name="Sun Y."/>
            <person name="Lan Y."/>
            <person name="Juniper S.K."/>
            <person name="Young C.R."/>
            <person name="Angers B."/>
            <person name="Qian P.Y."/>
        </authorList>
    </citation>
    <scope>NUCLEOTIDE SEQUENCE</scope>
    <source>
        <strain evidence="14">P08H-3</strain>
    </source>
</reference>
<gene>
    <name evidence="14" type="ORF">LSH36_1275g00012</name>
</gene>
<keyword evidence="10" id="KW-0739">Sodium transport</keyword>
<evidence type="ECO:0000256" key="10">
    <source>
        <dbReference type="ARBA" id="ARBA00023201"/>
    </source>
</evidence>
<dbReference type="Gene3D" id="1.20.1730.10">
    <property type="entry name" value="Sodium/glucose cotransporter"/>
    <property type="match status" value="2"/>
</dbReference>
<evidence type="ECO:0000256" key="5">
    <source>
        <dbReference type="ARBA" id="ARBA00022692"/>
    </source>
</evidence>
<dbReference type="GO" id="GO:0005886">
    <property type="term" value="C:plasma membrane"/>
    <property type="evidence" value="ECO:0007669"/>
    <property type="project" value="UniProtKB-SubCell"/>
</dbReference>
<dbReference type="InterPro" id="IPR051163">
    <property type="entry name" value="Sodium:Solute_Symporter_SSF"/>
</dbReference>
<sequence>MVTVTPTEDPWEDLLPVPGQKTMMWADYLVLAFTLLGYVAIGLVQAFVAKKPESAKEFLNATGQMPLIPVVLSLLSSVLSAIIILGGSAEIYTQGAMYWLQGIGQWLATIVAGLLFVPLLYPLQLTSSYEGGMKSSIWVGAIQALLMLFGTMIGIIKPCIDHPDGIKGLWKINEDTGRLDMWNFDPNPLERHTFWTLVIGNMVLWTSTYGVNQPSVQRYCSVRSEMKGMWSVFLNGPGLMIFTTLCAMSGGTIFGWYYYVGCDPLEAGYIDNSNQVLPYYIMDRVGYPTIPGLFMAALFAGALSSMAGSLGALASCTWQDLLAWKLGHLSERKKTIINKGLLVLFTGVGIGFGFMVKNFGGTVLQQRQQQQQLGSELFEFDTKKGCEEPQKAKPYLHIPFFDRLLCCIRDKSLDALRYGWSKKDLRDIPNLFDGDNVSTDSSVSQQSGINAFTNKALDNFESDGKFSLTVDQPPPSYVGDGPRQRKYNNEQQDDSNNMMGNIPNTFLDYIISDTKL</sequence>
<dbReference type="PROSITE" id="PS50283">
    <property type="entry name" value="NA_SOLUT_SYMP_3"/>
    <property type="match status" value="2"/>
</dbReference>
<dbReference type="Proteomes" id="UP001208570">
    <property type="component" value="Unassembled WGS sequence"/>
</dbReference>
<comment type="subcellular location">
    <subcellularLocation>
        <location evidence="1">Cell membrane</location>
        <topology evidence="1">Multi-pass membrane protein</topology>
    </subcellularLocation>
</comment>
<feature type="transmembrane region" description="Helical" evidence="13">
    <location>
        <begin position="103"/>
        <end position="123"/>
    </location>
</feature>
<keyword evidence="8" id="KW-0406">Ion transport</keyword>
<dbReference type="PANTHER" id="PTHR42985:SF40">
    <property type="entry name" value="LD47995P-RELATED"/>
    <property type="match status" value="1"/>
</dbReference>
<feature type="transmembrane region" description="Helical" evidence="13">
    <location>
        <begin position="232"/>
        <end position="259"/>
    </location>
</feature>
<dbReference type="GO" id="GO:0006814">
    <property type="term" value="P:sodium ion transport"/>
    <property type="evidence" value="ECO:0007669"/>
    <property type="project" value="UniProtKB-KW"/>
</dbReference>
<proteinExistence type="inferred from homology"/>
<evidence type="ECO:0000256" key="6">
    <source>
        <dbReference type="ARBA" id="ARBA00022989"/>
    </source>
</evidence>
<dbReference type="EMBL" id="JAODUP010001274">
    <property type="protein sequence ID" value="KAK2140699.1"/>
    <property type="molecule type" value="Genomic_DNA"/>
</dbReference>
<feature type="transmembrane region" description="Helical" evidence="13">
    <location>
        <begin position="336"/>
        <end position="356"/>
    </location>
</feature>
<evidence type="ECO:0000256" key="9">
    <source>
        <dbReference type="ARBA" id="ARBA00023136"/>
    </source>
</evidence>
<dbReference type="InterPro" id="IPR038377">
    <property type="entry name" value="Na/Glc_symporter_sf"/>
</dbReference>
<feature type="transmembrane region" description="Helical" evidence="13">
    <location>
        <begin position="135"/>
        <end position="156"/>
    </location>
</feature>
<name>A0AAD9ITQ6_9ANNE</name>
<keyword evidence="4" id="KW-1003">Cell membrane</keyword>
<feature type="transmembrane region" description="Helical" evidence="13">
    <location>
        <begin position="292"/>
        <end position="315"/>
    </location>
</feature>
<evidence type="ECO:0000313" key="15">
    <source>
        <dbReference type="Proteomes" id="UP001208570"/>
    </source>
</evidence>
<evidence type="ECO:0000256" key="1">
    <source>
        <dbReference type="ARBA" id="ARBA00004651"/>
    </source>
</evidence>
<comment type="similarity">
    <text evidence="2 11">Belongs to the sodium:solute symporter (SSF) (TC 2.A.21) family.</text>
</comment>